<accession>A0A9W8YQA4</accession>
<reference evidence="3" key="1">
    <citation type="submission" date="2022-10" db="EMBL/GenBank/DDBJ databases">
        <title>Tapping the CABI collections for fungal endophytes: first genome assemblies for Collariella, Neodidymelliopsis, Ascochyta clinopodiicola, Didymella pomorum, Didymosphaeria variabile, Neocosmospora piperis and Neocucurbitaria cava.</title>
        <authorList>
            <person name="Hill R."/>
        </authorList>
    </citation>
    <scope>NUCLEOTIDE SEQUENCE</scope>
    <source>
        <strain evidence="3">IMI 355082</strain>
    </source>
</reference>
<dbReference type="SUPFAM" id="SSF53474">
    <property type="entry name" value="alpha/beta-Hydrolases"/>
    <property type="match status" value="1"/>
</dbReference>
<proteinExistence type="predicted"/>
<comment type="caution">
    <text evidence="3">The sequence shown here is derived from an EMBL/GenBank/DDBJ whole genome shotgun (WGS) entry which is preliminary data.</text>
</comment>
<dbReference type="AlphaFoldDB" id="A0A9W8YQA4"/>
<keyword evidence="4" id="KW-1185">Reference proteome</keyword>
<sequence length="549" mass="57953">MTMALDHATRGEVQGVQPPHHPGVEQYLGIQYAELANAFARGVLVEKPQAPVDATAVGPLPVADPKNCDNEHLLFQHSLPHPEYKFSATECLTLNVSVPSAESRSNASGQLPVLVFMHGGGYVTGSANWPQYDLATLVAQSEKVGQPIVAVGINYRLGPFGFLTSSTMRDAGFQANNGLDDQKLGLRWVQKHIAGFGGDPSRVTFLGSSAGAASGFLHLQSPEPLFSQLVGLGGSPLIQPLPPQVAEIAYGIATNALGLHKLQPAEQVGTIVSTPAQELSAKLAGVPLPLNAIVDGDIVKSSPSYVSLANVDSLKSLYPGVSWCKTILTGDAQMDGMIIGLTALANRSDNLAVSLKKSLEAVFPDDTAKVTAVLEGYSIDESKDDRLPILNFINDIVFALGAKMTAKAWAGAAPQLNTKAYLAHFNMPNPWDGPWQGHASHAFDAATVLGNYNEFLSDGQRACAEKMAGDLISFVWGKEPFPPYSGETGGTAMVYYAGVNSKEDVSNAAIDSDESGTGRRSILEQVAAGKPEVLDKLLGAFGLLVQGPQ</sequence>
<dbReference type="Pfam" id="PF00135">
    <property type="entry name" value="COesterase"/>
    <property type="match status" value="1"/>
</dbReference>
<name>A0A9W8YQA4_9PEZI</name>
<protein>
    <recommendedName>
        <fullName evidence="2">Carboxylesterase type B domain-containing protein</fullName>
    </recommendedName>
</protein>
<dbReference type="PANTHER" id="PTHR11559">
    <property type="entry name" value="CARBOXYLESTERASE"/>
    <property type="match status" value="1"/>
</dbReference>
<evidence type="ECO:0000256" key="1">
    <source>
        <dbReference type="SAM" id="MobiDB-lite"/>
    </source>
</evidence>
<feature type="region of interest" description="Disordered" evidence="1">
    <location>
        <begin position="1"/>
        <end position="20"/>
    </location>
</feature>
<evidence type="ECO:0000259" key="2">
    <source>
        <dbReference type="Pfam" id="PF00135"/>
    </source>
</evidence>
<evidence type="ECO:0000313" key="4">
    <source>
        <dbReference type="Proteomes" id="UP001140453"/>
    </source>
</evidence>
<organism evidence="3 4">
    <name type="scientific">Gnomoniopsis smithogilvyi</name>
    <dbReference type="NCBI Taxonomy" id="1191159"/>
    <lineage>
        <taxon>Eukaryota</taxon>
        <taxon>Fungi</taxon>
        <taxon>Dikarya</taxon>
        <taxon>Ascomycota</taxon>
        <taxon>Pezizomycotina</taxon>
        <taxon>Sordariomycetes</taxon>
        <taxon>Sordariomycetidae</taxon>
        <taxon>Diaporthales</taxon>
        <taxon>Gnomoniaceae</taxon>
        <taxon>Gnomoniopsis</taxon>
    </lineage>
</organism>
<dbReference type="InterPro" id="IPR050309">
    <property type="entry name" value="Type-B_Carboxylest/Lipase"/>
</dbReference>
<dbReference type="EMBL" id="JAPEVB010000005">
    <property type="protein sequence ID" value="KAJ4387837.1"/>
    <property type="molecule type" value="Genomic_DNA"/>
</dbReference>
<gene>
    <name evidence="3" type="ORF">N0V93_008440</name>
</gene>
<dbReference type="InterPro" id="IPR029058">
    <property type="entry name" value="AB_hydrolase_fold"/>
</dbReference>
<dbReference type="InterPro" id="IPR002018">
    <property type="entry name" value="CarbesteraseB"/>
</dbReference>
<feature type="domain" description="Carboxylesterase type B" evidence="2">
    <location>
        <begin position="9"/>
        <end position="475"/>
    </location>
</feature>
<dbReference type="OrthoDB" id="3200163at2759"/>
<evidence type="ECO:0000313" key="3">
    <source>
        <dbReference type="EMBL" id="KAJ4387837.1"/>
    </source>
</evidence>
<dbReference type="Gene3D" id="3.40.50.1820">
    <property type="entry name" value="alpha/beta hydrolase"/>
    <property type="match status" value="1"/>
</dbReference>
<dbReference type="Proteomes" id="UP001140453">
    <property type="component" value="Unassembled WGS sequence"/>
</dbReference>